<evidence type="ECO:0008006" key="4">
    <source>
        <dbReference type="Google" id="ProtNLM"/>
    </source>
</evidence>
<organism evidence="2 3">
    <name type="scientific">Chlorogloeopsis fritschii PCC 6912</name>
    <dbReference type="NCBI Taxonomy" id="211165"/>
    <lineage>
        <taxon>Bacteria</taxon>
        <taxon>Bacillati</taxon>
        <taxon>Cyanobacteriota</taxon>
        <taxon>Cyanophyceae</taxon>
        <taxon>Nostocales</taxon>
        <taxon>Chlorogloeopsidaceae</taxon>
        <taxon>Chlorogloeopsis</taxon>
    </lineage>
</organism>
<name>A0A433N0M9_CHLFR</name>
<feature type="transmembrane region" description="Helical" evidence="1">
    <location>
        <begin position="94"/>
        <end position="114"/>
    </location>
</feature>
<protein>
    <recommendedName>
        <fullName evidence="4">DUF2301 domain-containing membrane protein</fullName>
    </recommendedName>
</protein>
<dbReference type="Proteomes" id="UP000268857">
    <property type="component" value="Unassembled WGS sequence"/>
</dbReference>
<dbReference type="InterPro" id="IPR019275">
    <property type="entry name" value="DUF2301"/>
</dbReference>
<keyword evidence="3" id="KW-1185">Reference proteome</keyword>
<feature type="transmembrane region" description="Helical" evidence="1">
    <location>
        <begin position="126"/>
        <end position="144"/>
    </location>
</feature>
<evidence type="ECO:0000313" key="3">
    <source>
        <dbReference type="Proteomes" id="UP000268857"/>
    </source>
</evidence>
<sequence length="222" mass="24572">MILYMTTQTLSAPEVYQGQFGEFTINKGDRTGVIIYRSGLMVAAICFAIGTALVLFNPSPSIYNWLTPLYACFSLALGVSLLTIHIYMVELHRILQVFWAIGSISSIVVALSSSEPLAVTVYTQPLTLLGVGFTFAALTGIYFKEGFCFNRLETKVLTPIVPLLLLGHLLGILSMHWERVLLGIWAIFFVIFAVRKVVQAIPPDIGDKSVFEYLKSQRSAKV</sequence>
<feature type="transmembrane region" description="Helical" evidence="1">
    <location>
        <begin position="34"/>
        <end position="56"/>
    </location>
</feature>
<dbReference type="EMBL" id="RSCJ01000029">
    <property type="protein sequence ID" value="RUR74482.1"/>
    <property type="molecule type" value="Genomic_DNA"/>
</dbReference>
<feature type="transmembrane region" description="Helical" evidence="1">
    <location>
        <begin position="62"/>
        <end position="87"/>
    </location>
</feature>
<dbReference type="STRING" id="211165.GCA_000317285_05443"/>
<feature type="transmembrane region" description="Helical" evidence="1">
    <location>
        <begin position="156"/>
        <end position="174"/>
    </location>
</feature>
<accession>A0A433N0M9</accession>
<reference evidence="2 3" key="1">
    <citation type="journal article" date="2019" name="Genome Biol. Evol.">
        <title>Day and night: Metabolic profiles and evolutionary relationships of six axenic non-marine cyanobacteria.</title>
        <authorList>
            <person name="Will S.E."/>
            <person name="Henke P."/>
            <person name="Boedeker C."/>
            <person name="Huang S."/>
            <person name="Brinkmann H."/>
            <person name="Rohde M."/>
            <person name="Jarek M."/>
            <person name="Friedl T."/>
            <person name="Seufert S."/>
            <person name="Schumacher M."/>
            <person name="Overmann J."/>
            <person name="Neumann-Schaal M."/>
            <person name="Petersen J."/>
        </authorList>
    </citation>
    <scope>NUCLEOTIDE SEQUENCE [LARGE SCALE GENOMIC DNA]</scope>
    <source>
        <strain evidence="2 3">PCC 6912</strain>
    </source>
</reference>
<dbReference type="Pfam" id="PF10063">
    <property type="entry name" value="DUF2301"/>
    <property type="match status" value="1"/>
</dbReference>
<feature type="transmembrane region" description="Helical" evidence="1">
    <location>
        <begin position="180"/>
        <end position="198"/>
    </location>
</feature>
<keyword evidence="1" id="KW-0812">Transmembrane</keyword>
<keyword evidence="1" id="KW-0472">Membrane</keyword>
<proteinExistence type="predicted"/>
<gene>
    <name evidence="2" type="ORF">PCC6912_52570</name>
</gene>
<dbReference type="PANTHER" id="PTHR36716">
    <property type="entry name" value="F3H9.20 PROTEIN"/>
    <property type="match status" value="1"/>
</dbReference>
<keyword evidence="1" id="KW-1133">Transmembrane helix</keyword>
<evidence type="ECO:0000313" key="2">
    <source>
        <dbReference type="EMBL" id="RUR74482.1"/>
    </source>
</evidence>
<comment type="caution">
    <text evidence="2">The sequence shown here is derived from an EMBL/GenBank/DDBJ whole genome shotgun (WGS) entry which is preliminary data.</text>
</comment>
<dbReference type="AlphaFoldDB" id="A0A433N0M9"/>
<dbReference type="PANTHER" id="PTHR36716:SF2">
    <property type="entry name" value="F3H9.20 PROTEIN"/>
    <property type="match status" value="1"/>
</dbReference>
<evidence type="ECO:0000256" key="1">
    <source>
        <dbReference type="SAM" id="Phobius"/>
    </source>
</evidence>